<evidence type="ECO:0000256" key="7">
    <source>
        <dbReference type="ARBA" id="ARBA00022777"/>
    </source>
</evidence>
<dbReference type="GO" id="GO:0003848">
    <property type="term" value="F:2-amino-4-hydroxy-6-hydroxymethyldihydropteridine diphosphokinase activity"/>
    <property type="evidence" value="ECO:0007669"/>
    <property type="project" value="UniProtKB-EC"/>
</dbReference>
<dbReference type="PANTHER" id="PTHR43071">
    <property type="entry name" value="2-AMINO-4-HYDROXY-6-HYDROXYMETHYLDIHYDROPTERIDINE PYROPHOSPHOKINASE"/>
    <property type="match status" value="1"/>
</dbReference>
<dbReference type="AlphaFoldDB" id="A0A286GFQ0"/>
<dbReference type="EMBL" id="OCNJ01000003">
    <property type="protein sequence ID" value="SOD94351.1"/>
    <property type="molecule type" value="Genomic_DNA"/>
</dbReference>
<keyword evidence="15" id="KW-1185">Reference proteome</keyword>
<dbReference type="Proteomes" id="UP000219621">
    <property type="component" value="Unassembled WGS sequence"/>
</dbReference>
<keyword evidence="5" id="KW-0808">Transferase</keyword>
<proteinExistence type="inferred from homology"/>
<organism evidence="14 15">
    <name type="scientific">Caenispirillum bisanense</name>
    <dbReference type="NCBI Taxonomy" id="414052"/>
    <lineage>
        <taxon>Bacteria</taxon>
        <taxon>Pseudomonadati</taxon>
        <taxon>Pseudomonadota</taxon>
        <taxon>Alphaproteobacteria</taxon>
        <taxon>Rhodospirillales</taxon>
        <taxon>Novispirillaceae</taxon>
        <taxon>Caenispirillum</taxon>
    </lineage>
</organism>
<dbReference type="EC" id="2.7.6.3" evidence="3"/>
<sequence>MTPDRPILVALGANLPSRFGGPMDTLRAALAALSERGVAVAACSAFYRTPPWPPGSDQPDYVNAVARVTTALGPVELLACLHSVEADFGRVRSVANAARPLDLDLVAHGAVVMDGNVVVPHPRLADRAFVLLPLRDVAPDWVDPRTGRALPDLLAALPRADVESCERLSDAPAGLVKAP</sequence>
<dbReference type="Pfam" id="PF01288">
    <property type="entry name" value="HPPK"/>
    <property type="match status" value="1"/>
</dbReference>
<comment type="function">
    <text evidence="10">Catalyzes the transfer of pyrophosphate from adenosine triphosphate (ATP) to 6-hydroxymethyl-7,8-dihydropterin, an enzymatic step in folate biosynthesis pathway.</text>
</comment>
<keyword evidence="9" id="KW-0289">Folate biosynthesis</keyword>
<dbReference type="PANTHER" id="PTHR43071:SF1">
    <property type="entry name" value="2-AMINO-4-HYDROXY-6-HYDROXYMETHYLDIHYDROPTERIDINE PYROPHOSPHOKINASE"/>
    <property type="match status" value="1"/>
</dbReference>
<gene>
    <name evidence="14" type="ORF">SAMN05421508_103480</name>
</gene>
<evidence type="ECO:0000256" key="9">
    <source>
        <dbReference type="ARBA" id="ARBA00022909"/>
    </source>
</evidence>
<keyword evidence="7 14" id="KW-0418">Kinase</keyword>
<evidence type="ECO:0000256" key="8">
    <source>
        <dbReference type="ARBA" id="ARBA00022840"/>
    </source>
</evidence>
<evidence type="ECO:0000313" key="14">
    <source>
        <dbReference type="EMBL" id="SOD94351.1"/>
    </source>
</evidence>
<dbReference type="Gene3D" id="3.30.70.560">
    <property type="entry name" value="7,8-Dihydro-6-hydroxymethylpterin-pyrophosphokinase HPPK"/>
    <property type="match status" value="1"/>
</dbReference>
<dbReference type="GO" id="GO:0005524">
    <property type="term" value="F:ATP binding"/>
    <property type="evidence" value="ECO:0007669"/>
    <property type="project" value="UniProtKB-KW"/>
</dbReference>
<dbReference type="InterPro" id="IPR035907">
    <property type="entry name" value="Hppk_sf"/>
</dbReference>
<feature type="domain" description="7,8-dihydro-6-hydroxymethylpterin-pyrophosphokinase" evidence="13">
    <location>
        <begin position="9"/>
        <end position="139"/>
    </location>
</feature>
<evidence type="ECO:0000256" key="6">
    <source>
        <dbReference type="ARBA" id="ARBA00022741"/>
    </source>
</evidence>
<comment type="similarity">
    <text evidence="2">Belongs to the HPPK family.</text>
</comment>
<dbReference type="SUPFAM" id="SSF55083">
    <property type="entry name" value="6-hydroxymethyl-7,8-dihydropterin pyrophosphokinase, HPPK"/>
    <property type="match status" value="1"/>
</dbReference>
<evidence type="ECO:0000256" key="1">
    <source>
        <dbReference type="ARBA" id="ARBA00005051"/>
    </source>
</evidence>
<dbReference type="RefSeq" id="WP_097278943.1">
    <property type="nucleotide sequence ID" value="NZ_OCNJ01000003.1"/>
</dbReference>
<dbReference type="OrthoDB" id="9808041at2"/>
<evidence type="ECO:0000256" key="4">
    <source>
        <dbReference type="ARBA" id="ARBA00016218"/>
    </source>
</evidence>
<evidence type="ECO:0000256" key="5">
    <source>
        <dbReference type="ARBA" id="ARBA00022679"/>
    </source>
</evidence>
<evidence type="ECO:0000259" key="13">
    <source>
        <dbReference type="Pfam" id="PF01288"/>
    </source>
</evidence>
<evidence type="ECO:0000256" key="12">
    <source>
        <dbReference type="ARBA" id="ARBA00033413"/>
    </source>
</evidence>
<dbReference type="InterPro" id="IPR000550">
    <property type="entry name" value="Hppk"/>
</dbReference>
<keyword evidence="8" id="KW-0067">ATP-binding</keyword>
<dbReference type="CDD" id="cd00483">
    <property type="entry name" value="HPPK"/>
    <property type="match status" value="1"/>
</dbReference>
<evidence type="ECO:0000256" key="11">
    <source>
        <dbReference type="ARBA" id="ARBA00029766"/>
    </source>
</evidence>
<evidence type="ECO:0000313" key="15">
    <source>
        <dbReference type="Proteomes" id="UP000219621"/>
    </source>
</evidence>
<evidence type="ECO:0000256" key="3">
    <source>
        <dbReference type="ARBA" id="ARBA00013253"/>
    </source>
</evidence>
<dbReference type="GO" id="GO:0016301">
    <property type="term" value="F:kinase activity"/>
    <property type="evidence" value="ECO:0007669"/>
    <property type="project" value="UniProtKB-KW"/>
</dbReference>
<protein>
    <recommendedName>
        <fullName evidence="4">2-amino-4-hydroxy-6-hydroxymethyldihydropteridine pyrophosphokinase</fullName>
        <ecNumber evidence="3">2.7.6.3</ecNumber>
    </recommendedName>
    <alternativeName>
        <fullName evidence="11">6-hydroxymethyl-7,8-dihydropterin pyrophosphokinase</fullName>
    </alternativeName>
    <alternativeName>
        <fullName evidence="12">7,8-dihydro-6-hydroxymethylpterin-pyrophosphokinase</fullName>
    </alternativeName>
</protein>
<dbReference type="GO" id="GO:0046654">
    <property type="term" value="P:tetrahydrofolate biosynthetic process"/>
    <property type="evidence" value="ECO:0007669"/>
    <property type="project" value="UniProtKB-UniPathway"/>
</dbReference>
<keyword evidence="6" id="KW-0547">Nucleotide-binding</keyword>
<comment type="pathway">
    <text evidence="1">Cofactor biosynthesis; tetrahydrofolate biosynthesis; 2-amino-4-hydroxy-6-hydroxymethyl-7,8-dihydropteridine diphosphate from 7,8-dihydroneopterin triphosphate: step 4/4.</text>
</comment>
<dbReference type="GO" id="GO:0046656">
    <property type="term" value="P:folic acid biosynthetic process"/>
    <property type="evidence" value="ECO:0007669"/>
    <property type="project" value="UniProtKB-KW"/>
</dbReference>
<evidence type="ECO:0000256" key="2">
    <source>
        <dbReference type="ARBA" id="ARBA00005810"/>
    </source>
</evidence>
<accession>A0A286GFQ0</accession>
<name>A0A286GFQ0_9PROT</name>
<reference evidence="14 15" key="1">
    <citation type="submission" date="2017-09" db="EMBL/GenBank/DDBJ databases">
        <authorList>
            <person name="Ehlers B."/>
            <person name="Leendertz F.H."/>
        </authorList>
    </citation>
    <scope>NUCLEOTIDE SEQUENCE [LARGE SCALE GENOMIC DNA]</scope>
    <source>
        <strain evidence="14 15">USBA 140</strain>
    </source>
</reference>
<dbReference type="UniPathway" id="UPA00077">
    <property type="reaction ID" value="UER00155"/>
</dbReference>
<dbReference type="NCBIfam" id="TIGR01498">
    <property type="entry name" value="folK"/>
    <property type="match status" value="1"/>
</dbReference>
<evidence type="ECO:0000256" key="10">
    <source>
        <dbReference type="ARBA" id="ARBA00029409"/>
    </source>
</evidence>